<proteinExistence type="predicted"/>
<keyword evidence="2" id="KW-1185">Reference proteome</keyword>
<dbReference type="SUPFAM" id="SSF50370">
    <property type="entry name" value="Ricin B-like lectins"/>
    <property type="match status" value="1"/>
</dbReference>
<dbReference type="Gene3D" id="2.80.10.50">
    <property type="match status" value="1"/>
</dbReference>
<evidence type="ECO:0008006" key="3">
    <source>
        <dbReference type="Google" id="ProtNLM"/>
    </source>
</evidence>
<dbReference type="CDD" id="cd00161">
    <property type="entry name" value="beta-trefoil_Ricin-like"/>
    <property type="match status" value="1"/>
</dbReference>
<dbReference type="Proteomes" id="UP001501074">
    <property type="component" value="Unassembled WGS sequence"/>
</dbReference>
<gene>
    <name evidence="1" type="ORF">GCM10022223_51910</name>
</gene>
<name>A0ABP7AAI6_9ACTN</name>
<protein>
    <recommendedName>
        <fullName evidence="3">Ricin B lectin domain-containing protein</fullName>
    </recommendedName>
</protein>
<sequence>MAGGAGRVYRRVRPAKELCGRAKDMRRTSARGAGCYLVNVKSVLCLDVSDVDGRNEPGAGLTLCTCSGSDGQIWLVV</sequence>
<evidence type="ECO:0000313" key="2">
    <source>
        <dbReference type="Proteomes" id="UP001501074"/>
    </source>
</evidence>
<dbReference type="InterPro" id="IPR035992">
    <property type="entry name" value="Ricin_B-like_lectins"/>
</dbReference>
<comment type="caution">
    <text evidence="1">The sequence shown here is derived from an EMBL/GenBank/DDBJ whole genome shotgun (WGS) entry which is preliminary data.</text>
</comment>
<organism evidence="1 2">
    <name type="scientific">Kineosporia mesophila</name>
    <dbReference type="NCBI Taxonomy" id="566012"/>
    <lineage>
        <taxon>Bacteria</taxon>
        <taxon>Bacillati</taxon>
        <taxon>Actinomycetota</taxon>
        <taxon>Actinomycetes</taxon>
        <taxon>Kineosporiales</taxon>
        <taxon>Kineosporiaceae</taxon>
        <taxon>Kineosporia</taxon>
    </lineage>
</organism>
<reference evidence="2" key="1">
    <citation type="journal article" date="2019" name="Int. J. Syst. Evol. Microbiol.">
        <title>The Global Catalogue of Microorganisms (GCM) 10K type strain sequencing project: providing services to taxonomists for standard genome sequencing and annotation.</title>
        <authorList>
            <consortium name="The Broad Institute Genomics Platform"/>
            <consortium name="The Broad Institute Genome Sequencing Center for Infectious Disease"/>
            <person name="Wu L."/>
            <person name="Ma J."/>
        </authorList>
    </citation>
    <scope>NUCLEOTIDE SEQUENCE [LARGE SCALE GENOMIC DNA]</scope>
    <source>
        <strain evidence="2">JCM 16902</strain>
    </source>
</reference>
<dbReference type="EMBL" id="BAAAZO010000010">
    <property type="protein sequence ID" value="GAA3628189.1"/>
    <property type="molecule type" value="Genomic_DNA"/>
</dbReference>
<accession>A0ABP7AAI6</accession>
<evidence type="ECO:0000313" key="1">
    <source>
        <dbReference type="EMBL" id="GAA3628189.1"/>
    </source>
</evidence>